<feature type="domain" description="SGNH" evidence="4">
    <location>
        <begin position="506"/>
        <end position="706"/>
    </location>
</feature>
<evidence type="ECO:0000313" key="5">
    <source>
        <dbReference type="EMBL" id="GAA1666422.1"/>
    </source>
</evidence>
<feature type="transmembrane region" description="Helical" evidence="2">
    <location>
        <begin position="354"/>
        <end position="373"/>
    </location>
</feature>
<feature type="transmembrane region" description="Helical" evidence="2">
    <location>
        <begin position="331"/>
        <end position="348"/>
    </location>
</feature>
<keyword evidence="5" id="KW-0378">Hydrolase</keyword>
<name>A0ABN2G707_9MICO</name>
<dbReference type="Pfam" id="PF01757">
    <property type="entry name" value="Acyl_transf_3"/>
    <property type="match status" value="1"/>
</dbReference>
<feature type="region of interest" description="Disordered" evidence="1">
    <location>
        <begin position="435"/>
        <end position="455"/>
    </location>
</feature>
<feature type="transmembrane region" description="Helical" evidence="2">
    <location>
        <begin position="63"/>
        <end position="82"/>
    </location>
</feature>
<comment type="caution">
    <text evidence="5">The sequence shown here is derived from an EMBL/GenBank/DDBJ whole genome shotgun (WGS) entry which is preliminary data.</text>
</comment>
<gene>
    <name evidence="5" type="ORF">GCM10009807_08150</name>
</gene>
<feature type="transmembrane region" description="Helical" evidence="2">
    <location>
        <begin position="290"/>
        <end position="310"/>
    </location>
</feature>
<keyword evidence="2" id="KW-0472">Membrane</keyword>
<evidence type="ECO:0000256" key="2">
    <source>
        <dbReference type="SAM" id="Phobius"/>
    </source>
</evidence>
<feature type="transmembrane region" description="Helical" evidence="2">
    <location>
        <begin position="103"/>
        <end position="122"/>
    </location>
</feature>
<sequence>MFTGAKLRRVRIVDMPTGAAVGQIAPEGAKKSFFRPDIQGLRTVAVVAVILDHLFGWPVGGFVGVDVFFVISGFLITGLLLREHDKTGTISFGGFYIRRVKRIMPAALLVIIVTVGAGYLFFNSLRAAQTLWDGIWATLFAANWHYAIQGTDYFNAGSAISPLQHYWSLAVEEQFYFIWPWLMLLIFWIVGKRRSSDVLLAHRAVGIAMAVIVVGSFAWALYETSTNPTWAYFSLFTRAWELGIGALLAVIAGSLARIPSLARPFLGWIGLVGIAASLFVVNDANGGFPAPWAALPVLSTALVIAAGTGGKQRYLWPIMNPVTSWIGDISYSLYIWHFPLIIFGIALFGDDPLVLGSIFVLTFAVAWVSYVLVEDPLRRARWYGGRSAHRRSKKRLFPDGVWTRQEGIIGVGALAVIVAIMSATAFVSVEPPASASSYKRDTTESPTPTADAASTTPELDALQGEISAALNTVTWPTNLTPTMDDAIAEDQAPADIYGCGFVNRDEAGCTWGDPNAAHSIVLVGNSISMTYVQAIRSAIGTDTGWRIVSWGMFGCPFTDWAVDNINEDRQRPSGCDDRHNQAVDAINSMAPDVVVVSGLLSEEGARAQLSKITTSPRILFTPGPPTTENPQDCYTPTSTPTACVSTVPADWAATERKLEDVGTLVDTRPWFCAFGKCPPFVGTIPMKIDSGHMTAEYADRIAPVIREYLTAAGIGFPQAP</sequence>
<feature type="domain" description="Acyltransferase 3" evidence="3">
    <location>
        <begin position="37"/>
        <end position="370"/>
    </location>
</feature>
<protein>
    <submittedName>
        <fullName evidence="5">SGNH hydrolase domain-containing protein</fullName>
    </submittedName>
</protein>
<feature type="transmembrane region" description="Helical" evidence="2">
    <location>
        <begin position="242"/>
        <end position="258"/>
    </location>
</feature>
<keyword evidence="2" id="KW-1133">Transmembrane helix</keyword>
<reference evidence="5 6" key="1">
    <citation type="journal article" date="2019" name="Int. J. Syst. Evol. Microbiol.">
        <title>The Global Catalogue of Microorganisms (GCM) 10K type strain sequencing project: providing services to taxonomists for standard genome sequencing and annotation.</title>
        <authorList>
            <consortium name="The Broad Institute Genomics Platform"/>
            <consortium name="The Broad Institute Genome Sequencing Center for Infectious Disease"/>
            <person name="Wu L."/>
            <person name="Ma J."/>
        </authorList>
    </citation>
    <scope>NUCLEOTIDE SEQUENCE [LARGE SCALE GENOMIC DNA]</scope>
    <source>
        <strain evidence="5 6">JCM 15575</strain>
    </source>
</reference>
<feature type="transmembrane region" description="Helical" evidence="2">
    <location>
        <begin position="265"/>
        <end position="284"/>
    </location>
</feature>
<accession>A0ABN2G707</accession>
<dbReference type="InterPro" id="IPR002656">
    <property type="entry name" value="Acyl_transf_3_dom"/>
</dbReference>
<evidence type="ECO:0000313" key="6">
    <source>
        <dbReference type="Proteomes" id="UP001500596"/>
    </source>
</evidence>
<dbReference type="Pfam" id="PF19040">
    <property type="entry name" value="SGNH"/>
    <property type="match status" value="1"/>
</dbReference>
<dbReference type="GO" id="GO:0016787">
    <property type="term" value="F:hydrolase activity"/>
    <property type="evidence" value="ECO:0007669"/>
    <property type="project" value="UniProtKB-KW"/>
</dbReference>
<dbReference type="PANTHER" id="PTHR23028:SF53">
    <property type="entry name" value="ACYL_TRANSF_3 DOMAIN-CONTAINING PROTEIN"/>
    <property type="match status" value="1"/>
</dbReference>
<feature type="transmembrane region" description="Helical" evidence="2">
    <location>
        <begin position="40"/>
        <end position="57"/>
    </location>
</feature>
<evidence type="ECO:0000256" key="1">
    <source>
        <dbReference type="SAM" id="MobiDB-lite"/>
    </source>
</evidence>
<keyword evidence="6" id="KW-1185">Reference proteome</keyword>
<feature type="transmembrane region" description="Helical" evidence="2">
    <location>
        <begin position="174"/>
        <end position="191"/>
    </location>
</feature>
<proteinExistence type="predicted"/>
<dbReference type="InterPro" id="IPR050879">
    <property type="entry name" value="Acyltransferase_3"/>
</dbReference>
<dbReference type="PANTHER" id="PTHR23028">
    <property type="entry name" value="ACETYLTRANSFERASE"/>
    <property type="match status" value="1"/>
</dbReference>
<dbReference type="EMBL" id="BAAAPK010000001">
    <property type="protein sequence ID" value="GAA1666422.1"/>
    <property type="molecule type" value="Genomic_DNA"/>
</dbReference>
<evidence type="ECO:0000259" key="4">
    <source>
        <dbReference type="Pfam" id="PF19040"/>
    </source>
</evidence>
<feature type="compositionally biased region" description="Low complexity" evidence="1">
    <location>
        <begin position="444"/>
        <end position="455"/>
    </location>
</feature>
<feature type="transmembrane region" description="Helical" evidence="2">
    <location>
        <begin position="408"/>
        <end position="429"/>
    </location>
</feature>
<dbReference type="InterPro" id="IPR043968">
    <property type="entry name" value="SGNH"/>
</dbReference>
<organism evidence="5 6">
    <name type="scientific">Microbacterium lacus</name>
    <dbReference type="NCBI Taxonomy" id="415217"/>
    <lineage>
        <taxon>Bacteria</taxon>
        <taxon>Bacillati</taxon>
        <taxon>Actinomycetota</taxon>
        <taxon>Actinomycetes</taxon>
        <taxon>Micrococcales</taxon>
        <taxon>Microbacteriaceae</taxon>
        <taxon>Microbacterium</taxon>
    </lineage>
</organism>
<keyword evidence="2" id="KW-0812">Transmembrane</keyword>
<evidence type="ECO:0000259" key="3">
    <source>
        <dbReference type="Pfam" id="PF01757"/>
    </source>
</evidence>
<dbReference type="Proteomes" id="UP001500596">
    <property type="component" value="Unassembled WGS sequence"/>
</dbReference>
<feature type="transmembrane region" description="Helical" evidence="2">
    <location>
        <begin position="203"/>
        <end position="222"/>
    </location>
</feature>